<keyword evidence="1" id="KW-0472">Membrane</keyword>
<name>A0A3Q1IVW9_ANATE</name>
<keyword evidence="1" id="KW-0812">Transmembrane</keyword>
<reference evidence="2" key="1">
    <citation type="submission" date="2021-04" db="EMBL/GenBank/DDBJ databases">
        <authorList>
            <consortium name="Wellcome Sanger Institute Data Sharing"/>
        </authorList>
    </citation>
    <scope>NUCLEOTIDE SEQUENCE [LARGE SCALE GENOMIC DNA]</scope>
</reference>
<organism evidence="2 3">
    <name type="scientific">Anabas testudineus</name>
    <name type="common">Climbing perch</name>
    <name type="synonym">Anthias testudineus</name>
    <dbReference type="NCBI Taxonomy" id="64144"/>
    <lineage>
        <taxon>Eukaryota</taxon>
        <taxon>Metazoa</taxon>
        <taxon>Chordata</taxon>
        <taxon>Craniata</taxon>
        <taxon>Vertebrata</taxon>
        <taxon>Euteleostomi</taxon>
        <taxon>Actinopterygii</taxon>
        <taxon>Neopterygii</taxon>
        <taxon>Teleostei</taxon>
        <taxon>Neoteleostei</taxon>
        <taxon>Acanthomorphata</taxon>
        <taxon>Anabantaria</taxon>
        <taxon>Anabantiformes</taxon>
        <taxon>Anabantoidei</taxon>
        <taxon>Anabantidae</taxon>
        <taxon>Anabas</taxon>
    </lineage>
</organism>
<proteinExistence type="predicted"/>
<dbReference type="InParanoid" id="A0A3Q1IVW9"/>
<reference evidence="2" key="2">
    <citation type="submission" date="2025-08" db="UniProtKB">
        <authorList>
            <consortium name="Ensembl"/>
        </authorList>
    </citation>
    <scope>IDENTIFICATION</scope>
</reference>
<keyword evidence="3" id="KW-1185">Reference proteome</keyword>
<accession>A0A3Q1IVW9</accession>
<sequence length="85" mass="9440">FHNFQQAASSESHLKNKQANDSSFLFADITGFMNTLSCLCFLLCFPHVLATVISYSDHSQENKATITVAHDETCLGRIDQDCVIV</sequence>
<protein>
    <submittedName>
        <fullName evidence="2">Uncharacterized protein</fullName>
    </submittedName>
</protein>
<dbReference type="AlphaFoldDB" id="A0A3Q1IVW9"/>
<dbReference type="OrthoDB" id="10329556at2759"/>
<keyword evidence="1" id="KW-1133">Transmembrane helix</keyword>
<dbReference type="Proteomes" id="UP000265040">
    <property type="component" value="Chromosome 23"/>
</dbReference>
<evidence type="ECO:0000313" key="3">
    <source>
        <dbReference type="Proteomes" id="UP000265040"/>
    </source>
</evidence>
<feature type="transmembrane region" description="Helical" evidence="1">
    <location>
        <begin position="32"/>
        <end position="53"/>
    </location>
</feature>
<evidence type="ECO:0000256" key="1">
    <source>
        <dbReference type="SAM" id="Phobius"/>
    </source>
</evidence>
<evidence type="ECO:0000313" key="2">
    <source>
        <dbReference type="Ensembl" id="ENSATEP00000024660.2"/>
    </source>
</evidence>
<dbReference type="Ensembl" id="ENSATET00000025056.2">
    <property type="protein sequence ID" value="ENSATEP00000024660.2"/>
    <property type="gene ID" value="ENSATEG00000017127.2"/>
</dbReference>
<reference evidence="2" key="3">
    <citation type="submission" date="2025-09" db="UniProtKB">
        <authorList>
            <consortium name="Ensembl"/>
        </authorList>
    </citation>
    <scope>IDENTIFICATION</scope>
</reference>